<evidence type="ECO:0000313" key="1">
    <source>
        <dbReference type="EMBL" id="HIQ71184.1"/>
    </source>
</evidence>
<protein>
    <submittedName>
        <fullName evidence="1">Uncharacterized protein</fullName>
    </submittedName>
</protein>
<gene>
    <name evidence="1" type="ORF">IAB73_03115</name>
</gene>
<evidence type="ECO:0000313" key="2">
    <source>
        <dbReference type="Proteomes" id="UP000886887"/>
    </source>
</evidence>
<accession>A0A9D0Z8Z1</accession>
<dbReference type="Gene3D" id="3.80.10.10">
    <property type="entry name" value="Ribonuclease Inhibitor"/>
    <property type="match status" value="1"/>
</dbReference>
<reference evidence="1" key="2">
    <citation type="journal article" date="2021" name="PeerJ">
        <title>Extensive microbial diversity within the chicken gut microbiome revealed by metagenomics and culture.</title>
        <authorList>
            <person name="Gilroy R."/>
            <person name="Ravi A."/>
            <person name="Getino M."/>
            <person name="Pursley I."/>
            <person name="Horton D.L."/>
            <person name="Alikhan N.F."/>
            <person name="Baker D."/>
            <person name="Gharbi K."/>
            <person name="Hall N."/>
            <person name="Watson M."/>
            <person name="Adriaenssens E.M."/>
            <person name="Foster-Nyarko E."/>
            <person name="Jarju S."/>
            <person name="Secka A."/>
            <person name="Antonio M."/>
            <person name="Oren A."/>
            <person name="Chaudhuri R.R."/>
            <person name="La Ragione R."/>
            <person name="Hildebrand F."/>
            <person name="Pallen M.J."/>
        </authorList>
    </citation>
    <scope>NUCLEOTIDE SEQUENCE</scope>
    <source>
        <strain evidence="1">ChiSxjej2B14-6234</strain>
    </source>
</reference>
<proteinExistence type="predicted"/>
<dbReference type="AlphaFoldDB" id="A0A9D0Z8Z1"/>
<organism evidence="1 2">
    <name type="scientific">Candidatus Onthenecus intestinigallinarum</name>
    <dbReference type="NCBI Taxonomy" id="2840875"/>
    <lineage>
        <taxon>Bacteria</taxon>
        <taxon>Bacillati</taxon>
        <taxon>Bacillota</taxon>
        <taxon>Clostridia</taxon>
        <taxon>Eubacteriales</taxon>
        <taxon>Candidatus Onthenecus</taxon>
    </lineage>
</organism>
<comment type="caution">
    <text evidence="1">The sequence shown here is derived from an EMBL/GenBank/DDBJ whole genome shotgun (WGS) entry which is preliminary data.</text>
</comment>
<reference evidence="1" key="1">
    <citation type="submission" date="2020-10" db="EMBL/GenBank/DDBJ databases">
        <authorList>
            <person name="Gilroy R."/>
        </authorList>
    </citation>
    <scope>NUCLEOTIDE SEQUENCE</scope>
    <source>
        <strain evidence="1">ChiSxjej2B14-6234</strain>
    </source>
</reference>
<name>A0A9D0Z8Z1_9FIRM</name>
<dbReference type="InterPro" id="IPR032675">
    <property type="entry name" value="LRR_dom_sf"/>
</dbReference>
<dbReference type="EMBL" id="DVFJ01000009">
    <property type="protein sequence ID" value="HIQ71184.1"/>
    <property type="molecule type" value="Genomic_DNA"/>
</dbReference>
<sequence length="292" mass="30588">MKKILRSILVLSLAALLALPLTALGEGIALTLDESGTLTLSGSGTVPSDVLSQLSEEELARVTDVVIEEGITGMDGYALERIGDHLVSVTIPASVTTLGSNVLGTKGALAYTIYGEAETLRPLLSASNEDYGYFCTFEPAAPAMPDVPASAIVANIAQEMAGLGAEMTLTAAEEMSDNHGNVRYQYTYAAPEDCTVRLTSFDGQQVGQITVTVETLTPGEAWTALCRGIPQTAALGLTDGIREALASIELNNGGGSTSASADGWDIRVGGVMDARSAWDLYRQDATAHYTYD</sequence>
<dbReference type="Proteomes" id="UP000886887">
    <property type="component" value="Unassembled WGS sequence"/>
</dbReference>